<comment type="caution">
    <text evidence="4">The sequence shown here is derived from an EMBL/GenBank/DDBJ whole genome shotgun (WGS) entry which is preliminary data.</text>
</comment>
<dbReference type="Proteomes" id="UP000305267">
    <property type="component" value="Unassembled WGS sequence"/>
</dbReference>
<protein>
    <submittedName>
        <fullName evidence="4">Replication protein C</fullName>
    </submittedName>
</protein>
<evidence type="ECO:0000313" key="4">
    <source>
        <dbReference type="EMBL" id="TNC10063.1"/>
    </source>
</evidence>
<feature type="region of interest" description="Disordered" evidence="1">
    <location>
        <begin position="246"/>
        <end position="286"/>
    </location>
</feature>
<name>A0A5C4LDE6_9HYPH</name>
<dbReference type="Pfam" id="PF03428">
    <property type="entry name" value="RP-C"/>
    <property type="match status" value="1"/>
</dbReference>
<feature type="domain" description="Plasmid replication protein C C-terminal" evidence="3">
    <location>
        <begin position="289"/>
        <end position="394"/>
    </location>
</feature>
<organism evidence="4 5">
    <name type="scientific">Methylobacterium terricola</name>
    <dbReference type="NCBI Taxonomy" id="2583531"/>
    <lineage>
        <taxon>Bacteria</taxon>
        <taxon>Pseudomonadati</taxon>
        <taxon>Pseudomonadota</taxon>
        <taxon>Alphaproteobacteria</taxon>
        <taxon>Hyphomicrobiales</taxon>
        <taxon>Methylobacteriaceae</taxon>
        <taxon>Methylobacterium</taxon>
    </lineage>
</organism>
<accession>A0A5C4LDE6</accession>
<dbReference type="InterPro" id="IPR021760">
    <property type="entry name" value="RepC_C"/>
</dbReference>
<keyword evidence="5" id="KW-1185">Reference proteome</keyword>
<dbReference type="NCBIfam" id="NF040974">
    <property type="entry name" value="RepABC_RepC"/>
    <property type="match status" value="1"/>
</dbReference>
<evidence type="ECO:0000256" key="1">
    <source>
        <dbReference type="SAM" id="MobiDB-lite"/>
    </source>
</evidence>
<evidence type="ECO:0000313" key="5">
    <source>
        <dbReference type="Proteomes" id="UP000305267"/>
    </source>
</evidence>
<gene>
    <name evidence="4" type="ORF">FF100_24450</name>
</gene>
<evidence type="ECO:0000259" key="3">
    <source>
        <dbReference type="Pfam" id="PF11800"/>
    </source>
</evidence>
<sequence>MEMVQTGGRPLTRAALAGKRRALEDGRIVTRKELSASAREAAKALGLRPALRLVLSELVAAWGEQAWARLIVWPSNEYLVSRTGLSERAVRYALRDLVALEIVAPKDSANGKRYAVRARDGTVLDAFGFDLTPLYARRGDWTLAIQARADARERRRRSFDLLTMHRRAVGEALQALVQRHPGTAIADLTAVQASLEASTPDRRGRGDPETVLEAWGELRQLVEQRFYAAGCDGTSCRHVEAEKGSPIEACDNGRDHDRARAARDRGGDSAGTSGIVAPTERPDADPAPQLVVEACPVVRELVGGEIREEHEVFDAGRQLRAAIGVHPSAWGEACATVGPYGAAILVLIVAQLHDDDATSGRNRIRNPGGYFRRLVRLAGEGRYQAGTELLAMRRRRLM</sequence>
<proteinExistence type="predicted"/>
<feature type="compositionally biased region" description="Basic and acidic residues" evidence="1">
    <location>
        <begin position="246"/>
        <end position="267"/>
    </location>
</feature>
<dbReference type="EMBL" id="VDDA01000014">
    <property type="protein sequence ID" value="TNC10063.1"/>
    <property type="molecule type" value="Genomic_DNA"/>
</dbReference>
<evidence type="ECO:0000259" key="2">
    <source>
        <dbReference type="Pfam" id="PF03428"/>
    </source>
</evidence>
<dbReference type="Pfam" id="PF11800">
    <property type="entry name" value="RP-C_C"/>
    <property type="match status" value="1"/>
</dbReference>
<feature type="domain" description="Plasmid replication protein C N-terminal" evidence="2">
    <location>
        <begin position="9"/>
        <end position="175"/>
    </location>
</feature>
<reference evidence="4 5" key="1">
    <citation type="submission" date="2019-06" db="EMBL/GenBank/DDBJ databases">
        <title>Genome of Methylobacterium sp. 17Sr1-39.</title>
        <authorList>
            <person name="Seo T."/>
        </authorList>
    </citation>
    <scope>NUCLEOTIDE SEQUENCE [LARGE SCALE GENOMIC DNA]</scope>
    <source>
        <strain evidence="4 5">17Sr1-39</strain>
    </source>
</reference>
<dbReference type="InterPro" id="IPR005090">
    <property type="entry name" value="RepC_N"/>
</dbReference>
<dbReference type="InterPro" id="IPR047611">
    <property type="entry name" value="RepABC_RepC"/>
</dbReference>
<dbReference type="AlphaFoldDB" id="A0A5C4LDE6"/>
<dbReference type="OrthoDB" id="7488837at2"/>